<proteinExistence type="predicted"/>
<keyword evidence="2" id="KW-1185">Reference proteome</keyword>
<dbReference type="EnsemblPlants" id="OGLUM02G22710.7">
    <property type="protein sequence ID" value="OGLUM02G22710.7"/>
    <property type="gene ID" value="OGLUM02G22710"/>
</dbReference>
<sequence>MAPDPLLSHCNGYAPTSARVCCRDCDWFLTTAAAEVTVEHTVAVQIVKGQEQLNANYSQN</sequence>
<organism evidence="1">
    <name type="scientific">Oryza glumipatula</name>
    <dbReference type="NCBI Taxonomy" id="40148"/>
    <lineage>
        <taxon>Eukaryota</taxon>
        <taxon>Viridiplantae</taxon>
        <taxon>Streptophyta</taxon>
        <taxon>Embryophyta</taxon>
        <taxon>Tracheophyta</taxon>
        <taxon>Spermatophyta</taxon>
        <taxon>Magnoliopsida</taxon>
        <taxon>Liliopsida</taxon>
        <taxon>Poales</taxon>
        <taxon>Poaceae</taxon>
        <taxon>BOP clade</taxon>
        <taxon>Oryzoideae</taxon>
        <taxon>Oryzeae</taxon>
        <taxon>Oryzinae</taxon>
        <taxon>Oryza</taxon>
    </lineage>
</organism>
<protein>
    <submittedName>
        <fullName evidence="1">Uncharacterized protein</fullName>
    </submittedName>
</protein>
<dbReference type="HOGENOM" id="CLU_2945460_0_0_1"/>
<dbReference type="Proteomes" id="UP000026961">
    <property type="component" value="Chromosome 2"/>
</dbReference>
<evidence type="ECO:0000313" key="2">
    <source>
        <dbReference type="Proteomes" id="UP000026961"/>
    </source>
</evidence>
<accession>A0A0D9YUB8</accession>
<reference evidence="1" key="2">
    <citation type="submission" date="2018-05" db="EMBL/GenBank/DDBJ databases">
        <title>OgluRS3 (Oryza glumaepatula Reference Sequence Version 3).</title>
        <authorList>
            <person name="Zhang J."/>
            <person name="Kudrna D."/>
            <person name="Lee S."/>
            <person name="Talag J."/>
            <person name="Welchert J."/>
            <person name="Wing R.A."/>
        </authorList>
    </citation>
    <scope>NUCLEOTIDE SEQUENCE [LARGE SCALE GENOMIC DNA]</scope>
</reference>
<name>A0A0D9YUB8_9ORYZ</name>
<evidence type="ECO:0000313" key="1">
    <source>
        <dbReference type="EnsemblPlants" id="OGLUM02G22710.7"/>
    </source>
</evidence>
<reference evidence="1" key="1">
    <citation type="submission" date="2015-04" db="UniProtKB">
        <authorList>
            <consortium name="EnsemblPlants"/>
        </authorList>
    </citation>
    <scope>IDENTIFICATION</scope>
</reference>
<dbReference type="Gramene" id="OGLUM02G22710.7">
    <property type="protein sequence ID" value="OGLUM02G22710.7"/>
    <property type="gene ID" value="OGLUM02G22710"/>
</dbReference>
<dbReference type="AlphaFoldDB" id="A0A0D9YUB8"/>